<dbReference type="Pfam" id="PF00043">
    <property type="entry name" value="GST_C"/>
    <property type="match status" value="1"/>
</dbReference>
<organism evidence="7 8">
    <name type="scientific">Cuscuta campestris</name>
    <dbReference type="NCBI Taxonomy" id="132261"/>
    <lineage>
        <taxon>Eukaryota</taxon>
        <taxon>Viridiplantae</taxon>
        <taxon>Streptophyta</taxon>
        <taxon>Embryophyta</taxon>
        <taxon>Tracheophyta</taxon>
        <taxon>Spermatophyta</taxon>
        <taxon>Magnoliopsida</taxon>
        <taxon>eudicotyledons</taxon>
        <taxon>Gunneridae</taxon>
        <taxon>Pentapetalae</taxon>
        <taxon>asterids</taxon>
        <taxon>lamiids</taxon>
        <taxon>Solanales</taxon>
        <taxon>Convolvulaceae</taxon>
        <taxon>Cuscuteae</taxon>
        <taxon>Cuscuta</taxon>
        <taxon>Cuscuta subgen. Grammica</taxon>
        <taxon>Cuscuta sect. Cleistogrammica</taxon>
    </lineage>
</organism>
<dbReference type="SFLD" id="SFLDG01152">
    <property type="entry name" value="Main.3:_Omega-_and_Tau-like"/>
    <property type="match status" value="1"/>
</dbReference>
<dbReference type="AlphaFoldDB" id="A0A484KDC2"/>
<dbReference type="PANTHER" id="PTHR11260:SF615">
    <property type="entry name" value="GLUTATHIONE S-TRANSFERASE U17"/>
    <property type="match status" value="1"/>
</dbReference>
<dbReference type="EC" id="2.5.1.18" evidence="1"/>
<dbReference type="PROSITE" id="PS50405">
    <property type="entry name" value="GST_CTER"/>
    <property type="match status" value="1"/>
</dbReference>
<name>A0A484KDC2_9ASTE</name>
<dbReference type="InterPro" id="IPR010987">
    <property type="entry name" value="Glutathione-S-Trfase_C-like"/>
</dbReference>
<dbReference type="GO" id="GO:0005737">
    <property type="term" value="C:cytoplasm"/>
    <property type="evidence" value="ECO:0007669"/>
    <property type="project" value="TreeGrafter"/>
</dbReference>
<dbReference type="InterPro" id="IPR036249">
    <property type="entry name" value="Thioredoxin-like_sf"/>
</dbReference>
<dbReference type="Proteomes" id="UP000595140">
    <property type="component" value="Unassembled WGS sequence"/>
</dbReference>
<dbReference type="Gene3D" id="1.20.1050.10">
    <property type="match status" value="1"/>
</dbReference>
<dbReference type="GO" id="GO:0004364">
    <property type="term" value="F:glutathione transferase activity"/>
    <property type="evidence" value="ECO:0007669"/>
    <property type="project" value="UniProtKB-EC"/>
</dbReference>
<evidence type="ECO:0000256" key="2">
    <source>
        <dbReference type="ARBA" id="ARBA00022679"/>
    </source>
</evidence>
<keyword evidence="2" id="KW-0808">Transferase</keyword>
<dbReference type="InterPro" id="IPR045073">
    <property type="entry name" value="Omega/Tau-like"/>
</dbReference>
<dbReference type="InterPro" id="IPR004045">
    <property type="entry name" value="Glutathione_S-Trfase_N"/>
</dbReference>
<evidence type="ECO:0000313" key="7">
    <source>
        <dbReference type="EMBL" id="VFQ61237.1"/>
    </source>
</evidence>
<sequence>MATADTVKLLGTWWSPFVLRVRIALNLKSVEYEFIEEPMFPKSELLLESNPVYRKVPVLIHNHRPIPESAVIAQYIDDVWSSSSSSSPPPPPSSIFPSDPYHRATALFWSRYIDHEIFPIFHGLCFATHERDKKEEMKKLAEKISPLEDVLCLIKRKGNNKFFGGERIGWLDIALGSLVGWFKAVEAACNGGVGFCFEGSPSLSRWAEDFAAEDAVRGVLPPAEELVEFAKGLSEILKGARKSNWLCLPV</sequence>
<proteinExistence type="inferred from homology"/>
<dbReference type="InterPro" id="IPR036282">
    <property type="entry name" value="Glutathione-S-Trfase_C_sf"/>
</dbReference>
<dbReference type="PANTHER" id="PTHR11260">
    <property type="entry name" value="GLUTATHIONE S-TRANSFERASE, GST, SUPERFAMILY, GST DOMAIN CONTAINING"/>
    <property type="match status" value="1"/>
</dbReference>
<evidence type="ECO:0000259" key="5">
    <source>
        <dbReference type="PROSITE" id="PS50404"/>
    </source>
</evidence>
<comment type="similarity">
    <text evidence="3">Belongs to the GST superfamily. Tau family.</text>
</comment>
<feature type="domain" description="GST N-terminal" evidence="5">
    <location>
        <begin position="5"/>
        <end position="84"/>
    </location>
</feature>
<dbReference type="SUPFAM" id="SSF47616">
    <property type="entry name" value="GST C-terminal domain-like"/>
    <property type="match status" value="1"/>
</dbReference>
<reference evidence="7 8" key="1">
    <citation type="submission" date="2018-04" db="EMBL/GenBank/DDBJ databases">
        <authorList>
            <person name="Vogel A."/>
        </authorList>
    </citation>
    <scope>NUCLEOTIDE SEQUENCE [LARGE SCALE GENOMIC DNA]</scope>
</reference>
<gene>
    <name evidence="7" type="ORF">CCAM_LOCUS3013</name>
</gene>
<protein>
    <recommendedName>
        <fullName evidence="1">glutathione transferase</fullName>
        <ecNumber evidence="1">2.5.1.18</ecNumber>
    </recommendedName>
</protein>
<evidence type="ECO:0000256" key="3">
    <source>
        <dbReference type="ARBA" id="ARBA00025743"/>
    </source>
</evidence>
<dbReference type="GO" id="GO:0006749">
    <property type="term" value="P:glutathione metabolic process"/>
    <property type="evidence" value="ECO:0007669"/>
    <property type="project" value="InterPro"/>
</dbReference>
<dbReference type="Gene3D" id="3.40.30.10">
    <property type="entry name" value="Glutaredoxin"/>
    <property type="match status" value="1"/>
</dbReference>
<accession>A0A484KDC2</accession>
<dbReference type="PROSITE" id="PS50404">
    <property type="entry name" value="GST_NTER"/>
    <property type="match status" value="1"/>
</dbReference>
<dbReference type="OrthoDB" id="4951845at2759"/>
<dbReference type="CDD" id="cd03058">
    <property type="entry name" value="GST_N_Tau"/>
    <property type="match status" value="1"/>
</dbReference>
<dbReference type="InterPro" id="IPR040079">
    <property type="entry name" value="Glutathione_S-Trfase"/>
</dbReference>
<evidence type="ECO:0000313" key="8">
    <source>
        <dbReference type="Proteomes" id="UP000595140"/>
    </source>
</evidence>
<evidence type="ECO:0000259" key="6">
    <source>
        <dbReference type="PROSITE" id="PS50405"/>
    </source>
</evidence>
<comment type="catalytic activity">
    <reaction evidence="4">
        <text>RX + glutathione = an S-substituted glutathione + a halide anion + H(+)</text>
        <dbReference type="Rhea" id="RHEA:16437"/>
        <dbReference type="ChEBI" id="CHEBI:15378"/>
        <dbReference type="ChEBI" id="CHEBI:16042"/>
        <dbReference type="ChEBI" id="CHEBI:17792"/>
        <dbReference type="ChEBI" id="CHEBI:57925"/>
        <dbReference type="ChEBI" id="CHEBI:90779"/>
        <dbReference type="EC" id="2.5.1.18"/>
    </reaction>
</comment>
<dbReference type="EMBL" id="OOIL02000150">
    <property type="protein sequence ID" value="VFQ61237.1"/>
    <property type="molecule type" value="Genomic_DNA"/>
</dbReference>
<evidence type="ECO:0000256" key="1">
    <source>
        <dbReference type="ARBA" id="ARBA00012452"/>
    </source>
</evidence>
<dbReference type="InterPro" id="IPR045074">
    <property type="entry name" value="GST_C_Tau"/>
</dbReference>
<dbReference type="Pfam" id="PF02798">
    <property type="entry name" value="GST_N"/>
    <property type="match status" value="1"/>
</dbReference>
<feature type="domain" description="GST C-terminal" evidence="6">
    <location>
        <begin position="99"/>
        <end position="233"/>
    </location>
</feature>
<dbReference type="SFLD" id="SFLDS00019">
    <property type="entry name" value="Glutathione_Transferase_(cytos"/>
    <property type="match status" value="1"/>
</dbReference>
<dbReference type="SUPFAM" id="SSF52833">
    <property type="entry name" value="Thioredoxin-like"/>
    <property type="match status" value="1"/>
</dbReference>
<evidence type="ECO:0000256" key="4">
    <source>
        <dbReference type="ARBA" id="ARBA00047960"/>
    </source>
</evidence>
<dbReference type="InterPro" id="IPR004046">
    <property type="entry name" value="GST_C"/>
</dbReference>
<dbReference type="SFLD" id="SFLDG00358">
    <property type="entry name" value="Main_(cytGST)"/>
    <property type="match status" value="1"/>
</dbReference>
<keyword evidence="8" id="KW-1185">Reference proteome</keyword>
<dbReference type="FunFam" id="3.40.30.10:FF:000044">
    <property type="entry name" value="Glutathione S-transferase GSTU6"/>
    <property type="match status" value="1"/>
</dbReference>
<dbReference type="CDD" id="cd03185">
    <property type="entry name" value="GST_C_Tau"/>
    <property type="match status" value="1"/>
</dbReference>